<dbReference type="AlphaFoldDB" id="A0AAV0B0D5"/>
<feature type="region of interest" description="Disordered" evidence="10">
    <location>
        <begin position="87"/>
        <end position="111"/>
    </location>
</feature>
<evidence type="ECO:0000313" key="14">
    <source>
        <dbReference type="Proteomes" id="UP001153365"/>
    </source>
</evidence>
<dbReference type="CDD" id="cd20069">
    <property type="entry name" value="5TM_Oxa1-like"/>
    <property type="match status" value="1"/>
</dbReference>
<reference evidence="13" key="1">
    <citation type="submission" date="2022-06" db="EMBL/GenBank/DDBJ databases">
        <authorList>
            <consortium name="SYNGENTA / RWTH Aachen University"/>
        </authorList>
    </citation>
    <scope>NUCLEOTIDE SEQUENCE</scope>
</reference>
<organism evidence="13 14">
    <name type="scientific">Phakopsora pachyrhizi</name>
    <name type="common">Asian soybean rust disease fungus</name>
    <dbReference type="NCBI Taxonomy" id="170000"/>
    <lineage>
        <taxon>Eukaryota</taxon>
        <taxon>Fungi</taxon>
        <taxon>Dikarya</taxon>
        <taxon>Basidiomycota</taxon>
        <taxon>Pucciniomycotina</taxon>
        <taxon>Pucciniomycetes</taxon>
        <taxon>Pucciniales</taxon>
        <taxon>Phakopsoraceae</taxon>
        <taxon>Phakopsora</taxon>
    </lineage>
</organism>
<keyword evidence="8 11" id="KW-0472">Membrane</keyword>
<keyword evidence="6 11" id="KW-1133">Transmembrane helix</keyword>
<evidence type="ECO:0000256" key="4">
    <source>
        <dbReference type="ARBA" id="ARBA00022792"/>
    </source>
</evidence>
<evidence type="ECO:0000259" key="12">
    <source>
        <dbReference type="Pfam" id="PF02096"/>
    </source>
</evidence>
<dbReference type="GO" id="GO:0032977">
    <property type="term" value="F:membrane insertase activity"/>
    <property type="evidence" value="ECO:0007669"/>
    <property type="project" value="InterPro"/>
</dbReference>
<dbReference type="PANTHER" id="PTHR12428">
    <property type="entry name" value="OXA1"/>
    <property type="match status" value="1"/>
</dbReference>
<dbReference type="GO" id="GO:0005743">
    <property type="term" value="C:mitochondrial inner membrane"/>
    <property type="evidence" value="ECO:0007669"/>
    <property type="project" value="UniProtKB-SubCell"/>
</dbReference>
<comment type="similarity">
    <text evidence="2 9">Belongs to the OXA1/ALB3/YidC family.</text>
</comment>
<feature type="region of interest" description="Disordered" evidence="10">
    <location>
        <begin position="414"/>
        <end position="442"/>
    </location>
</feature>
<keyword evidence="4" id="KW-0999">Mitochondrion inner membrane</keyword>
<gene>
    <name evidence="13" type="ORF">PPACK8108_LOCUS10555</name>
</gene>
<keyword evidence="14" id="KW-1185">Reference proteome</keyword>
<dbReference type="GO" id="GO:0032979">
    <property type="term" value="P:protein insertion into mitochondrial inner membrane from matrix"/>
    <property type="evidence" value="ECO:0007669"/>
    <property type="project" value="TreeGrafter"/>
</dbReference>
<evidence type="ECO:0000256" key="5">
    <source>
        <dbReference type="ARBA" id="ARBA00022946"/>
    </source>
</evidence>
<feature type="compositionally biased region" description="Polar residues" evidence="10">
    <location>
        <begin position="414"/>
        <end position="438"/>
    </location>
</feature>
<dbReference type="Proteomes" id="UP001153365">
    <property type="component" value="Unassembled WGS sequence"/>
</dbReference>
<feature type="transmembrane region" description="Helical" evidence="11">
    <location>
        <begin position="297"/>
        <end position="316"/>
    </location>
</feature>
<evidence type="ECO:0000256" key="2">
    <source>
        <dbReference type="ARBA" id="ARBA00009877"/>
    </source>
</evidence>
<evidence type="ECO:0000313" key="13">
    <source>
        <dbReference type="EMBL" id="CAH7675538.1"/>
    </source>
</evidence>
<comment type="subcellular location">
    <subcellularLocation>
        <location evidence="9">Membrane</location>
        <topology evidence="9">Multi-pass membrane protein</topology>
    </subcellularLocation>
    <subcellularLocation>
        <location evidence="1">Mitochondrion inner membrane</location>
        <topology evidence="1">Multi-pass membrane protein</topology>
    </subcellularLocation>
</comment>
<comment type="caution">
    <text evidence="13">The sequence shown here is derived from an EMBL/GenBank/DDBJ whole genome shotgun (WGS) entry which is preliminary data.</text>
</comment>
<feature type="transmembrane region" description="Helical" evidence="11">
    <location>
        <begin position="175"/>
        <end position="196"/>
    </location>
</feature>
<evidence type="ECO:0000256" key="10">
    <source>
        <dbReference type="SAM" id="MobiDB-lite"/>
    </source>
</evidence>
<keyword evidence="5" id="KW-0809">Transit peptide</keyword>
<keyword evidence="3 9" id="KW-0812">Transmembrane</keyword>
<sequence>MAMMIRCGSRPMLRTFSSVANSVTSHRVLVNQFQSIKTFQKCSYSRLSEKGIGSNFSCLLGGRCTQNLLSRRTSVGLSSSRSYSIWPFGRGSTPQEPPKEPELDTSVPPNLTSEPIPLAPPSIEQLLTDEAVTSCTSARQELAALELEHGFLASYTSGVIEKALCSIHDQLGLPWYLTIPIVIVTLRMVLVPINIWSMQVGANNMRVKPQMDIEIAKIRDLQARGEQQKALEKQQYLRSLMKTEGFRPFAPLGLPLVQGSLFVSFFWALREMGTHNLSSLTTEGALWFCDLTTAGPWYGLPLIASALTLLSIETAAEMGGLKSGQSQKVMWFLRAVIVGTLWLFHNLPSAVFLYWCTNNSFSLVWGVFVRLAPDWLKASLKIPDTSKINNQLNQKKEINKEIGFLDGFKAMSGQNNQKKSTTDGSFSKSNFQETNQVFGTIPPKPRVWKKVEKSSNISRKID</sequence>
<feature type="transmembrane region" description="Helical" evidence="11">
    <location>
        <begin position="328"/>
        <end position="345"/>
    </location>
</feature>
<keyword evidence="7" id="KW-0496">Mitochondrion</keyword>
<evidence type="ECO:0000256" key="3">
    <source>
        <dbReference type="ARBA" id="ARBA00022692"/>
    </source>
</evidence>
<evidence type="ECO:0000256" key="11">
    <source>
        <dbReference type="SAM" id="Phobius"/>
    </source>
</evidence>
<proteinExistence type="inferred from homology"/>
<dbReference type="Pfam" id="PF02096">
    <property type="entry name" value="60KD_IMP"/>
    <property type="match status" value="1"/>
</dbReference>
<dbReference type="EMBL" id="CALTRL010002358">
    <property type="protein sequence ID" value="CAH7675538.1"/>
    <property type="molecule type" value="Genomic_DNA"/>
</dbReference>
<feature type="domain" description="Membrane insertase YidC/Oxa/ALB C-terminal" evidence="12">
    <location>
        <begin position="175"/>
        <end position="369"/>
    </location>
</feature>
<evidence type="ECO:0000256" key="9">
    <source>
        <dbReference type="RuleBase" id="RU003945"/>
    </source>
</evidence>
<name>A0AAV0B0D5_PHAPC</name>
<evidence type="ECO:0000256" key="6">
    <source>
        <dbReference type="ARBA" id="ARBA00022989"/>
    </source>
</evidence>
<protein>
    <submittedName>
        <fullName evidence="13">60Kd inner membrane protein-domain-containing protein</fullName>
    </submittedName>
</protein>
<dbReference type="PANTHER" id="PTHR12428:SF66">
    <property type="entry name" value="MITOCHONDRIAL INNER MEMBRANE PROTEIN OXA1L"/>
    <property type="match status" value="1"/>
</dbReference>
<evidence type="ECO:0000256" key="8">
    <source>
        <dbReference type="ARBA" id="ARBA00023136"/>
    </source>
</evidence>
<evidence type="ECO:0000256" key="7">
    <source>
        <dbReference type="ARBA" id="ARBA00023128"/>
    </source>
</evidence>
<dbReference type="InterPro" id="IPR001708">
    <property type="entry name" value="YidC/ALB3/OXA1/COX18"/>
</dbReference>
<evidence type="ECO:0000256" key="1">
    <source>
        <dbReference type="ARBA" id="ARBA00004448"/>
    </source>
</evidence>
<accession>A0AAV0B0D5</accession>
<dbReference type="InterPro" id="IPR028055">
    <property type="entry name" value="YidC/Oxa/ALB_C"/>
</dbReference>